<comment type="similarity">
    <text evidence="1">Belongs to the GST superfamily. Omega family.</text>
</comment>
<dbReference type="SFLD" id="SFLDS00019">
    <property type="entry name" value="Glutathione_Transferase_(cytos"/>
    <property type="match status" value="1"/>
</dbReference>
<proteinExistence type="inferred from homology"/>
<dbReference type="AlphaFoldDB" id="A0A6I8VKG6"/>
<feature type="domain" description="GST N-terminal" evidence="3">
    <location>
        <begin position="41"/>
        <end position="123"/>
    </location>
</feature>
<dbReference type="GO" id="GO:0045174">
    <property type="term" value="F:glutathione dehydrogenase (ascorbate) activity"/>
    <property type="evidence" value="ECO:0007669"/>
    <property type="project" value="UniProtKB-ARBA"/>
</dbReference>
<dbReference type="FunFam" id="1.20.1050.10:FF:000009">
    <property type="entry name" value="Glutathione S-transferase omega-1"/>
    <property type="match status" value="1"/>
</dbReference>
<dbReference type="GO" id="GO:0005737">
    <property type="term" value="C:cytoplasm"/>
    <property type="evidence" value="ECO:0007669"/>
    <property type="project" value="InterPro"/>
</dbReference>
<name>A0A6I8VKG6_DROPS</name>
<dbReference type="SUPFAM" id="SSF52833">
    <property type="entry name" value="Thioredoxin-like"/>
    <property type="match status" value="1"/>
</dbReference>
<dbReference type="CDD" id="cd03184">
    <property type="entry name" value="GST_C_Omega"/>
    <property type="match status" value="1"/>
</dbReference>
<dbReference type="RefSeq" id="XP_015043197.2">
    <property type="nucleotide sequence ID" value="XM_015187711.2"/>
</dbReference>
<sequence>MSNGRHLAKGGYSSSSRGPVSLKGIESVFVGSPIPDVPEDGILRLYSMRFCPFAQRVHLVLDAKQIPYHSIYINLTEKPDWLFDKNPQGKVPALELVREPGPPVLTESLLICEYLDEQYPLRPLYPRDPLKKVQERLLIERFNSVLGAFFRASDGGDLEPFWCGLDTYEKELSRRCTDFFGGEQTGILDYMIWPWCERLDLLKVQRGDDYNFDERRFPQLSQWVERMKRDSAVMAFYMEAEVQAEFLRTRSAGRPNYNLLVKEA</sequence>
<evidence type="ECO:0000259" key="4">
    <source>
        <dbReference type="PROSITE" id="PS50405"/>
    </source>
</evidence>
<dbReference type="InParanoid" id="A0A6I8VKG6"/>
<dbReference type="Pfam" id="PF13410">
    <property type="entry name" value="GST_C_2"/>
    <property type="match status" value="1"/>
</dbReference>
<dbReference type="InterPro" id="IPR010987">
    <property type="entry name" value="Glutathione-S-Trfase_C-like"/>
</dbReference>
<dbReference type="Proteomes" id="UP000001819">
    <property type="component" value="Chromosome X"/>
</dbReference>
<evidence type="ECO:0000259" key="3">
    <source>
        <dbReference type="PROSITE" id="PS50404"/>
    </source>
</evidence>
<dbReference type="InterPro" id="IPR040079">
    <property type="entry name" value="Glutathione_S-Trfase"/>
</dbReference>
<evidence type="ECO:0000313" key="6">
    <source>
        <dbReference type="RefSeq" id="XP_015043197.2"/>
    </source>
</evidence>
<protein>
    <submittedName>
        <fullName evidence="6">Pyrimidodiazepine synthase isoform X1</fullName>
    </submittedName>
</protein>
<dbReference type="FunFam" id="3.40.30.10:FF:000123">
    <property type="entry name" value="Glutathione transferase o1"/>
    <property type="match status" value="1"/>
</dbReference>
<evidence type="ECO:0000256" key="2">
    <source>
        <dbReference type="ARBA" id="ARBA00023002"/>
    </source>
</evidence>
<keyword evidence="5" id="KW-1185">Reference proteome</keyword>
<evidence type="ECO:0000313" key="5">
    <source>
        <dbReference type="Proteomes" id="UP000001819"/>
    </source>
</evidence>
<feature type="domain" description="GST C-terminal" evidence="4">
    <location>
        <begin position="128"/>
        <end position="246"/>
    </location>
</feature>
<dbReference type="SFLD" id="SFLDG00358">
    <property type="entry name" value="Main_(cytGST)"/>
    <property type="match status" value="1"/>
</dbReference>
<accession>A0A6I8VKG6</accession>
<dbReference type="GO" id="GO:0006749">
    <property type="term" value="P:glutathione metabolic process"/>
    <property type="evidence" value="ECO:0007669"/>
    <property type="project" value="TreeGrafter"/>
</dbReference>
<reference evidence="6" key="1">
    <citation type="submission" date="2025-08" db="UniProtKB">
        <authorList>
            <consortium name="RefSeq"/>
        </authorList>
    </citation>
    <scope>IDENTIFICATION</scope>
    <source>
        <strain evidence="6">MV-25-SWS-2005</strain>
        <tissue evidence="6">Whole body</tissue>
    </source>
</reference>
<dbReference type="PANTHER" id="PTHR43968">
    <property type="match status" value="1"/>
</dbReference>
<dbReference type="InterPro" id="IPR036282">
    <property type="entry name" value="Glutathione-S-Trfase_C_sf"/>
</dbReference>
<dbReference type="PROSITE" id="PS50405">
    <property type="entry name" value="GST_CTER"/>
    <property type="match status" value="1"/>
</dbReference>
<dbReference type="InterPro" id="IPR036249">
    <property type="entry name" value="Thioredoxin-like_sf"/>
</dbReference>
<gene>
    <name evidence="6" type="primary">se</name>
</gene>
<dbReference type="InterPro" id="IPR004045">
    <property type="entry name" value="Glutathione_S-Trfase_N"/>
</dbReference>
<keyword evidence="2" id="KW-0560">Oxidoreductase</keyword>
<dbReference type="InterPro" id="IPR050983">
    <property type="entry name" value="GST_Omega/HSP26"/>
</dbReference>
<dbReference type="Gene3D" id="3.40.30.10">
    <property type="entry name" value="Glutaredoxin"/>
    <property type="match status" value="1"/>
</dbReference>
<evidence type="ECO:0000256" key="1">
    <source>
        <dbReference type="ARBA" id="ARBA00011067"/>
    </source>
</evidence>
<organism evidence="5 6">
    <name type="scientific">Drosophila pseudoobscura pseudoobscura</name>
    <name type="common">Fruit fly</name>
    <dbReference type="NCBI Taxonomy" id="46245"/>
    <lineage>
        <taxon>Eukaryota</taxon>
        <taxon>Metazoa</taxon>
        <taxon>Ecdysozoa</taxon>
        <taxon>Arthropoda</taxon>
        <taxon>Hexapoda</taxon>
        <taxon>Insecta</taxon>
        <taxon>Pterygota</taxon>
        <taxon>Neoptera</taxon>
        <taxon>Endopterygota</taxon>
        <taxon>Diptera</taxon>
        <taxon>Brachycera</taxon>
        <taxon>Muscomorpha</taxon>
        <taxon>Ephydroidea</taxon>
        <taxon>Drosophilidae</taxon>
        <taxon>Drosophila</taxon>
        <taxon>Sophophora</taxon>
    </lineage>
</organism>
<dbReference type="PANTHER" id="PTHR43968:SF6">
    <property type="entry name" value="GLUTATHIONE S-TRANSFERASE OMEGA"/>
    <property type="match status" value="1"/>
</dbReference>
<dbReference type="SUPFAM" id="SSF47616">
    <property type="entry name" value="GST C-terminal domain-like"/>
    <property type="match status" value="1"/>
</dbReference>
<dbReference type="InterPro" id="IPR005442">
    <property type="entry name" value="GST_omega"/>
</dbReference>
<dbReference type="PRINTS" id="PR01625">
    <property type="entry name" value="GSTRNSFRASEO"/>
</dbReference>
<dbReference type="GO" id="GO:0004364">
    <property type="term" value="F:glutathione transferase activity"/>
    <property type="evidence" value="ECO:0007669"/>
    <property type="project" value="InterPro"/>
</dbReference>
<dbReference type="PROSITE" id="PS50404">
    <property type="entry name" value="GST_NTER"/>
    <property type="match status" value="1"/>
</dbReference>
<dbReference type="FunCoup" id="A0A6I8VKG6">
    <property type="interactions" value="198"/>
</dbReference>
<dbReference type="Gene3D" id="1.20.1050.10">
    <property type="match status" value="1"/>
</dbReference>
<dbReference type="Pfam" id="PF13417">
    <property type="entry name" value="GST_N_3"/>
    <property type="match status" value="1"/>
</dbReference>